<protein>
    <recommendedName>
        <fullName evidence="4">Terpene cyclase/mutase family protein</fullName>
    </recommendedName>
</protein>
<feature type="chain" id="PRO_5038687452" description="Terpene cyclase/mutase family protein" evidence="1">
    <location>
        <begin position="23"/>
        <end position="351"/>
    </location>
</feature>
<sequence length="351" mass="38766">MNKNFKRGLAAFIIANSVLTTANIGVLNNNVFATERYAVESREIIEKDYNSIIDECVNGGLHHLINKDSGVWYSKDFSDWEALTVSSFNKEIPSSYVENLAKKIETKDSSLFGKDGKFKGVTDCERTIIGLVSAGKDPRNFAGYNLIEDLCERNLGIEQDIFSKMFGLIALDCGNFEIPSGSKFTRYDLVDGIVEKKLKSGGWSWGDTIDVDTTAMAISALAPYYNEDYDAKEAIDDALIALSKIQGKTTGEFTSTWTPNGSSESLAQVIIALCSIGKDPANCNEFIKDNGKNLLDLLLEYKTTDGGFEHDKKNSDQLNGFATEQAFRALSAYKQFKSGKVGSIYFVKDFN</sequence>
<dbReference type="RefSeq" id="WP_199869365.1">
    <property type="nucleotide sequence ID" value="NZ_JAAGPU010000005.1"/>
</dbReference>
<evidence type="ECO:0000313" key="2">
    <source>
        <dbReference type="EMBL" id="NEU04155.1"/>
    </source>
</evidence>
<evidence type="ECO:0008006" key="4">
    <source>
        <dbReference type="Google" id="ProtNLM"/>
    </source>
</evidence>
<organism evidence="2 3">
    <name type="scientific">Clostridium senegalense</name>
    <dbReference type="NCBI Taxonomy" id="1465809"/>
    <lineage>
        <taxon>Bacteria</taxon>
        <taxon>Bacillati</taxon>
        <taxon>Bacillota</taxon>
        <taxon>Clostridia</taxon>
        <taxon>Eubacteriales</taxon>
        <taxon>Clostridiaceae</taxon>
        <taxon>Clostridium</taxon>
    </lineage>
</organism>
<comment type="caution">
    <text evidence="2">The sequence shown here is derived from an EMBL/GenBank/DDBJ whole genome shotgun (WGS) entry which is preliminary data.</text>
</comment>
<dbReference type="Proteomes" id="UP000481872">
    <property type="component" value="Unassembled WGS sequence"/>
</dbReference>
<keyword evidence="1" id="KW-0732">Signal</keyword>
<accession>A0A6M0H075</accession>
<gene>
    <name evidence="2" type="ORF">G3M99_04635</name>
</gene>
<evidence type="ECO:0000256" key="1">
    <source>
        <dbReference type="SAM" id="SignalP"/>
    </source>
</evidence>
<proteinExistence type="predicted"/>
<dbReference type="SUPFAM" id="SSF48239">
    <property type="entry name" value="Terpenoid cyclases/Protein prenyltransferases"/>
    <property type="match status" value="1"/>
</dbReference>
<dbReference type="AlphaFoldDB" id="A0A6M0H075"/>
<keyword evidence="3" id="KW-1185">Reference proteome</keyword>
<feature type="signal peptide" evidence="1">
    <location>
        <begin position="1"/>
        <end position="22"/>
    </location>
</feature>
<evidence type="ECO:0000313" key="3">
    <source>
        <dbReference type="Proteomes" id="UP000481872"/>
    </source>
</evidence>
<dbReference type="EMBL" id="JAAGPU010000005">
    <property type="protein sequence ID" value="NEU04155.1"/>
    <property type="molecule type" value="Genomic_DNA"/>
</dbReference>
<name>A0A6M0H075_9CLOT</name>
<dbReference type="Gene3D" id="1.50.10.20">
    <property type="match status" value="1"/>
</dbReference>
<reference evidence="2 3" key="1">
    <citation type="submission" date="2020-02" db="EMBL/GenBank/DDBJ databases">
        <title>Genome assembly of a novel Clostridium senegalense strain.</title>
        <authorList>
            <person name="Gupta T.B."/>
            <person name="Jauregui R."/>
            <person name="Maclean P."/>
            <person name="Nawarathana A."/>
            <person name="Brightwell G."/>
        </authorList>
    </citation>
    <scope>NUCLEOTIDE SEQUENCE [LARGE SCALE GENOMIC DNA]</scope>
    <source>
        <strain evidence="2 3">AGRFS4</strain>
    </source>
</reference>
<dbReference type="InterPro" id="IPR008930">
    <property type="entry name" value="Terpenoid_cyclase/PrenylTrfase"/>
</dbReference>